<feature type="non-terminal residue" evidence="1">
    <location>
        <position position="1"/>
    </location>
</feature>
<dbReference type="Proteomes" id="UP000257109">
    <property type="component" value="Unassembled WGS sequence"/>
</dbReference>
<dbReference type="CDD" id="cd00303">
    <property type="entry name" value="retropepsin_like"/>
    <property type="match status" value="1"/>
</dbReference>
<dbReference type="InterPro" id="IPR021109">
    <property type="entry name" value="Peptidase_aspartic_dom_sf"/>
</dbReference>
<evidence type="ECO:0000313" key="2">
    <source>
        <dbReference type="Proteomes" id="UP000257109"/>
    </source>
</evidence>
<dbReference type="AlphaFoldDB" id="A0A371HM36"/>
<organism evidence="1 2">
    <name type="scientific">Mucuna pruriens</name>
    <name type="common">Velvet bean</name>
    <name type="synonym">Dolichos pruriens</name>
    <dbReference type="NCBI Taxonomy" id="157652"/>
    <lineage>
        <taxon>Eukaryota</taxon>
        <taxon>Viridiplantae</taxon>
        <taxon>Streptophyta</taxon>
        <taxon>Embryophyta</taxon>
        <taxon>Tracheophyta</taxon>
        <taxon>Spermatophyta</taxon>
        <taxon>Magnoliopsida</taxon>
        <taxon>eudicotyledons</taxon>
        <taxon>Gunneridae</taxon>
        <taxon>Pentapetalae</taxon>
        <taxon>rosids</taxon>
        <taxon>fabids</taxon>
        <taxon>Fabales</taxon>
        <taxon>Fabaceae</taxon>
        <taxon>Papilionoideae</taxon>
        <taxon>50 kb inversion clade</taxon>
        <taxon>NPAAA clade</taxon>
        <taxon>indigoferoid/millettioid clade</taxon>
        <taxon>Phaseoleae</taxon>
        <taxon>Mucuna</taxon>
    </lineage>
</organism>
<dbReference type="PANTHER" id="PTHR33067">
    <property type="entry name" value="RNA-DIRECTED DNA POLYMERASE-RELATED"/>
    <property type="match status" value="1"/>
</dbReference>
<comment type="caution">
    <text evidence="1">The sequence shown here is derived from an EMBL/GenBank/DDBJ whole genome shotgun (WGS) entry which is preliminary data.</text>
</comment>
<dbReference type="Gene3D" id="2.40.70.10">
    <property type="entry name" value="Acid Proteases"/>
    <property type="match status" value="1"/>
</dbReference>
<proteinExistence type="predicted"/>
<protein>
    <recommendedName>
        <fullName evidence="3">Aspartic peptidase DDI1-type domain-containing protein</fullName>
    </recommendedName>
</protein>
<evidence type="ECO:0000313" key="1">
    <source>
        <dbReference type="EMBL" id="RDY03861.1"/>
    </source>
</evidence>
<dbReference type="OrthoDB" id="1744168at2759"/>
<dbReference type="EMBL" id="QJKJ01002191">
    <property type="protein sequence ID" value="RDY03861.1"/>
    <property type="molecule type" value="Genomic_DNA"/>
</dbReference>
<gene>
    <name evidence="1" type="ORF">CR513_12503</name>
</gene>
<name>A0A371HM36_MUCPR</name>
<accession>A0A371HM36</accession>
<sequence>MSNIQFQQNVICKHKLASWPLLLINYSPKVLDRFLLKLFLAHKQIEDCIINLNDHDTKVVVQQKNSTRIIPLPFPSRAAQERKFGIDDELLQTFSKLEINILLLDAIKQIPKYANFLKEICTNKRKKLKGDMEVGRSVSTLIKSKQVFAMIHPTMPNKCSKYNFDAILDLGVSINFMLSSIYRYLRLDALELTGIVIQLANNNTAYPLGILEDMLVQVSDMIFLADFYVLNMKDELSSKGPTLILGRPFLKTTRTKIDVHGGTLSMEFDDNKVEYNIFEAMKHPIENHSIFCLDVID</sequence>
<dbReference type="PANTHER" id="PTHR33067:SF15">
    <property type="entry name" value="RNA-DIRECTED DNA POLYMERASE"/>
    <property type="match status" value="1"/>
</dbReference>
<keyword evidence="2" id="KW-1185">Reference proteome</keyword>
<evidence type="ECO:0008006" key="3">
    <source>
        <dbReference type="Google" id="ProtNLM"/>
    </source>
</evidence>
<reference evidence="1" key="1">
    <citation type="submission" date="2018-05" db="EMBL/GenBank/DDBJ databases">
        <title>Draft genome of Mucuna pruriens seed.</title>
        <authorList>
            <person name="Nnadi N.E."/>
            <person name="Vos R."/>
            <person name="Hasami M.H."/>
            <person name="Devisetty U.K."/>
            <person name="Aguiy J.C."/>
        </authorList>
    </citation>
    <scope>NUCLEOTIDE SEQUENCE [LARGE SCALE GENOMIC DNA]</scope>
    <source>
        <strain evidence="1">JCA_2017</strain>
    </source>
</reference>